<feature type="domain" description="Cytosol aminopeptidase" evidence="9">
    <location>
        <begin position="322"/>
        <end position="329"/>
    </location>
</feature>
<dbReference type="Gene3D" id="3.40.220.10">
    <property type="entry name" value="Leucine Aminopeptidase, subunit E, domain 1"/>
    <property type="match status" value="1"/>
</dbReference>
<dbReference type="InterPro" id="IPR008283">
    <property type="entry name" value="Peptidase_M17_N"/>
</dbReference>
<evidence type="ECO:0000313" key="10">
    <source>
        <dbReference type="EMBL" id="MBB6637902.1"/>
    </source>
</evidence>
<keyword evidence="4" id="KW-0378">Hydrolase</keyword>
<evidence type="ECO:0000256" key="4">
    <source>
        <dbReference type="ARBA" id="ARBA00022801"/>
    </source>
</evidence>
<dbReference type="GO" id="GO:0030145">
    <property type="term" value="F:manganese ion binding"/>
    <property type="evidence" value="ECO:0007669"/>
    <property type="project" value="InterPro"/>
</dbReference>
<dbReference type="GO" id="GO:0005737">
    <property type="term" value="C:cytoplasm"/>
    <property type="evidence" value="ECO:0007669"/>
    <property type="project" value="InterPro"/>
</dbReference>
<evidence type="ECO:0000256" key="2">
    <source>
        <dbReference type="ARBA" id="ARBA00022438"/>
    </source>
</evidence>
<evidence type="ECO:0000256" key="8">
    <source>
        <dbReference type="ARBA" id="ARBA00050061"/>
    </source>
</evidence>
<comment type="caution">
    <text evidence="10">The sequence shown here is derived from an EMBL/GenBank/DDBJ whole genome shotgun (WGS) entry which is preliminary data.</text>
</comment>
<dbReference type="PROSITE" id="PS00631">
    <property type="entry name" value="CYTOSOL_AP"/>
    <property type="match status" value="1"/>
</dbReference>
<dbReference type="SUPFAM" id="SSF52949">
    <property type="entry name" value="Macro domain-like"/>
    <property type="match status" value="1"/>
</dbReference>
<evidence type="ECO:0000256" key="1">
    <source>
        <dbReference type="ARBA" id="ARBA00009528"/>
    </source>
</evidence>
<dbReference type="GO" id="GO:0070006">
    <property type="term" value="F:metalloaminopeptidase activity"/>
    <property type="evidence" value="ECO:0007669"/>
    <property type="project" value="InterPro"/>
</dbReference>
<name>A0A841T2R7_9BACL</name>
<dbReference type="PANTHER" id="PTHR11963">
    <property type="entry name" value="LEUCINE AMINOPEPTIDASE-RELATED"/>
    <property type="match status" value="1"/>
</dbReference>
<proteinExistence type="inferred from homology"/>
<comment type="function">
    <text evidence="6">Presumably involved in the processing and regular turnover of intracellular proteins. Catalyzes the removal of unsubstituted N-terminal amino acids from various peptides.</text>
</comment>
<dbReference type="GO" id="GO:0006508">
    <property type="term" value="P:proteolysis"/>
    <property type="evidence" value="ECO:0007669"/>
    <property type="project" value="UniProtKB-KW"/>
</dbReference>
<dbReference type="Pfam" id="PF02789">
    <property type="entry name" value="Peptidase_M17_N"/>
    <property type="match status" value="1"/>
</dbReference>
<dbReference type="CDD" id="cd00433">
    <property type="entry name" value="Peptidase_M17"/>
    <property type="match status" value="1"/>
</dbReference>
<dbReference type="Pfam" id="PF00883">
    <property type="entry name" value="Peptidase_M17"/>
    <property type="match status" value="1"/>
</dbReference>
<keyword evidence="3" id="KW-0645">Protease</keyword>
<gene>
    <name evidence="10" type="ORF">H7B67_27560</name>
</gene>
<keyword evidence="2 10" id="KW-0031">Aminopeptidase</keyword>
<reference evidence="10 11" key="1">
    <citation type="submission" date="2020-08" db="EMBL/GenBank/DDBJ databases">
        <title>Cohnella phylogeny.</title>
        <authorList>
            <person name="Dunlap C."/>
        </authorList>
    </citation>
    <scope>NUCLEOTIDE SEQUENCE [LARGE SCALE GENOMIC DNA]</scope>
    <source>
        <strain evidence="10 11">DSM 25241</strain>
    </source>
</reference>
<evidence type="ECO:0000259" key="9">
    <source>
        <dbReference type="PROSITE" id="PS00631"/>
    </source>
</evidence>
<protein>
    <recommendedName>
        <fullName evidence="7">Probable cytosol aminopeptidase</fullName>
    </recommendedName>
    <alternativeName>
        <fullName evidence="8">Leucine aminopeptidase</fullName>
    </alternativeName>
    <alternativeName>
        <fullName evidence="5">Leucyl aminopeptidase</fullName>
    </alternativeName>
</protein>
<evidence type="ECO:0000256" key="6">
    <source>
        <dbReference type="ARBA" id="ARBA00049972"/>
    </source>
</evidence>
<dbReference type="RefSeq" id="WP_185123111.1">
    <property type="nucleotide sequence ID" value="NZ_JACJVQ010000025.1"/>
</dbReference>
<dbReference type="InterPro" id="IPR043472">
    <property type="entry name" value="Macro_dom-like"/>
</dbReference>
<dbReference type="PRINTS" id="PR00481">
    <property type="entry name" value="LAMNOPPTDASE"/>
</dbReference>
<dbReference type="Proteomes" id="UP000535838">
    <property type="component" value="Unassembled WGS sequence"/>
</dbReference>
<dbReference type="InterPro" id="IPR000819">
    <property type="entry name" value="Peptidase_M17_C"/>
</dbReference>
<evidence type="ECO:0000256" key="3">
    <source>
        <dbReference type="ARBA" id="ARBA00022670"/>
    </source>
</evidence>
<keyword evidence="11" id="KW-1185">Reference proteome</keyword>
<comment type="similarity">
    <text evidence="1">Belongs to the peptidase M17 family.</text>
</comment>
<dbReference type="InterPro" id="IPR011356">
    <property type="entry name" value="Leucine_aapep/pepB"/>
</dbReference>
<evidence type="ECO:0000256" key="5">
    <source>
        <dbReference type="ARBA" id="ARBA00033172"/>
    </source>
</evidence>
<organism evidence="10 11">
    <name type="scientific">Cohnella thailandensis</name>
    <dbReference type="NCBI Taxonomy" id="557557"/>
    <lineage>
        <taxon>Bacteria</taxon>
        <taxon>Bacillati</taxon>
        <taxon>Bacillota</taxon>
        <taxon>Bacilli</taxon>
        <taxon>Bacillales</taxon>
        <taxon>Paenibacillaceae</taxon>
        <taxon>Cohnella</taxon>
    </lineage>
</organism>
<dbReference type="AlphaFoldDB" id="A0A841T2R7"/>
<accession>A0A841T2R7</accession>
<evidence type="ECO:0000313" key="11">
    <source>
        <dbReference type="Proteomes" id="UP000535838"/>
    </source>
</evidence>
<dbReference type="PANTHER" id="PTHR11963:SF20">
    <property type="entry name" value="PEPTIDASE B"/>
    <property type="match status" value="1"/>
</dbReference>
<evidence type="ECO:0000256" key="7">
    <source>
        <dbReference type="ARBA" id="ARBA00050021"/>
    </source>
</evidence>
<sequence length="481" mass="50258">MRFTVQGFSSPDVVVYAITSEAPVIEGKRLKDTAGEWGSATWFRSLDKGTSLLALGMGAKEKLGLEAVRAAAGVAARELIKEQAASVEVDLEAVRQLPAFAEEGDGLVSAFVEGWMLGAYSFDKYKSKKPKATSAGVFIRGKGSGLAEAIRRGQIRASGTALARDLGNEPANELYPLALARIVMERFEMLPVQVGVYRGDGLEEEGLHGLKAVGKGSSREPALIELRYCSDPALPLTALIGKGITFDTGGINVKTAANFSNMRIDMGGAAAVIGAVDILARSGASANVVAMIAAAENGIDGQAMLPGDVIRYANGTTVQVGNTDAEGRLVLADALLRASRLGASRIVDIATLTASCVSALGTSLAGVLGTGGLPQQLMQLGLACGDRVWELPLEDSYDEWLKSAYADVSNVPQVPYGGAITAALFLRRFVDKRAAWAHIDMAGTNEALATRGYTPEGATGFGARLLADFAASPCMTPVQAK</sequence>
<dbReference type="EMBL" id="JACJVQ010000025">
    <property type="protein sequence ID" value="MBB6637902.1"/>
    <property type="molecule type" value="Genomic_DNA"/>
</dbReference>
<dbReference type="SUPFAM" id="SSF53187">
    <property type="entry name" value="Zn-dependent exopeptidases"/>
    <property type="match status" value="1"/>
</dbReference>
<dbReference type="Gene3D" id="3.40.630.10">
    <property type="entry name" value="Zn peptidases"/>
    <property type="match status" value="1"/>
</dbReference>